<feature type="transmembrane region" description="Helical" evidence="1">
    <location>
        <begin position="180"/>
        <end position="200"/>
    </location>
</feature>
<feature type="transmembrane region" description="Helical" evidence="1">
    <location>
        <begin position="31"/>
        <end position="55"/>
    </location>
</feature>
<proteinExistence type="predicted"/>
<feature type="transmembrane region" description="Helical" evidence="1">
    <location>
        <begin position="76"/>
        <end position="96"/>
    </location>
</feature>
<dbReference type="InterPro" id="IPR032816">
    <property type="entry name" value="VTT_dom"/>
</dbReference>
<evidence type="ECO:0000313" key="3">
    <source>
        <dbReference type="EMBL" id="HGQ74417.1"/>
    </source>
</evidence>
<evidence type="ECO:0000259" key="2">
    <source>
        <dbReference type="Pfam" id="PF09335"/>
    </source>
</evidence>
<dbReference type="AlphaFoldDB" id="A0A7C4JMQ8"/>
<feature type="transmembrane region" description="Helical" evidence="1">
    <location>
        <begin position="7"/>
        <end position="25"/>
    </location>
</feature>
<name>A0A7C4JMQ8_STAMA</name>
<reference evidence="3" key="1">
    <citation type="journal article" date="2020" name="mSystems">
        <title>Genome- and Community-Level Interaction Insights into Carbon Utilization and Element Cycling Functions of Hydrothermarchaeota in Hydrothermal Sediment.</title>
        <authorList>
            <person name="Zhou Z."/>
            <person name="Liu Y."/>
            <person name="Xu W."/>
            <person name="Pan J."/>
            <person name="Luo Z.H."/>
            <person name="Li M."/>
        </authorList>
    </citation>
    <scope>NUCLEOTIDE SEQUENCE [LARGE SCALE GENOMIC DNA]</scope>
    <source>
        <strain evidence="3">SpSt-648</strain>
    </source>
</reference>
<feature type="transmembrane region" description="Helical" evidence="1">
    <location>
        <begin position="108"/>
        <end position="128"/>
    </location>
</feature>
<feature type="domain" description="VTT" evidence="2">
    <location>
        <begin position="21"/>
        <end position="128"/>
    </location>
</feature>
<keyword evidence="1" id="KW-0812">Transmembrane</keyword>
<keyword evidence="1" id="KW-1133">Transmembrane helix</keyword>
<protein>
    <recommendedName>
        <fullName evidence="2">VTT domain-containing protein</fullName>
    </recommendedName>
</protein>
<accession>A0A7C4JMQ8</accession>
<gene>
    <name evidence="3" type="ORF">ENU20_05015</name>
</gene>
<organism evidence="3">
    <name type="scientific">Staphylothermus marinus</name>
    <dbReference type="NCBI Taxonomy" id="2280"/>
    <lineage>
        <taxon>Archaea</taxon>
        <taxon>Thermoproteota</taxon>
        <taxon>Thermoprotei</taxon>
        <taxon>Desulfurococcales</taxon>
        <taxon>Desulfurococcaceae</taxon>
        <taxon>Staphylothermus</taxon>
    </lineage>
</organism>
<dbReference type="Pfam" id="PF09335">
    <property type="entry name" value="VTT_dom"/>
    <property type="match status" value="1"/>
</dbReference>
<comment type="caution">
    <text evidence="3">The sequence shown here is derived from an EMBL/GenBank/DDBJ whole genome shotgun (WGS) entry which is preliminary data.</text>
</comment>
<sequence length="208" mass="23754">MISNSIPYAVVPYLLLLIIIAKNITSYTGRVLLILLSTLGAVLGKLIVYFMGYGLSPIITSWKYRSILDILRRSRSIFIAVTLFASLPLPDDVLFIPLGAIRYDVKRYILALFIGKFIITYLTVNLGIQAYWLLEEAAGFPIWISIPIMIILTIYVMYIITNVNWNLIIETGAKKSVLHAFLYLIYEVLVKTALIPIYVYRRIRGRSR</sequence>
<dbReference type="EMBL" id="DTBP01000044">
    <property type="protein sequence ID" value="HGQ74417.1"/>
    <property type="molecule type" value="Genomic_DNA"/>
</dbReference>
<evidence type="ECO:0000256" key="1">
    <source>
        <dbReference type="SAM" id="Phobius"/>
    </source>
</evidence>
<feature type="transmembrane region" description="Helical" evidence="1">
    <location>
        <begin position="140"/>
        <end position="160"/>
    </location>
</feature>
<keyword evidence="1" id="KW-0472">Membrane</keyword>